<dbReference type="InterPro" id="IPR036890">
    <property type="entry name" value="HATPase_C_sf"/>
</dbReference>
<dbReference type="InterPro" id="IPR050736">
    <property type="entry name" value="Sensor_HK_Regulatory"/>
</dbReference>
<feature type="transmembrane region" description="Helical" evidence="8">
    <location>
        <begin position="55"/>
        <end position="74"/>
    </location>
</feature>
<dbReference type="InterPro" id="IPR003594">
    <property type="entry name" value="HATPase_dom"/>
</dbReference>
<dbReference type="GO" id="GO:0000155">
    <property type="term" value="F:phosphorelay sensor kinase activity"/>
    <property type="evidence" value="ECO:0007669"/>
    <property type="project" value="InterPro"/>
</dbReference>
<keyword evidence="4" id="KW-0597">Phosphoprotein</keyword>
<dbReference type="PROSITE" id="PS50109">
    <property type="entry name" value="HIS_KIN"/>
    <property type="match status" value="1"/>
</dbReference>
<dbReference type="SMART" id="SM00388">
    <property type="entry name" value="HisKA"/>
    <property type="match status" value="1"/>
</dbReference>
<gene>
    <name evidence="10" type="primary">baeS_2</name>
    <name evidence="10" type="ORF">BEI61_02536</name>
</gene>
<dbReference type="GO" id="GO:0016020">
    <property type="term" value="C:membrane"/>
    <property type="evidence" value="ECO:0007669"/>
    <property type="project" value="UniProtKB-SubCell"/>
</dbReference>
<dbReference type="PANTHER" id="PTHR43711:SF1">
    <property type="entry name" value="HISTIDINE KINASE 1"/>
    <property type="match status" value="1"/>
</dbReference>
<sequence length="361" mass="40843">MSENTKERRKKGKKTRFPVSLFFIHFGFLLLMSGLHSGLIVLMGTLKWNDTVQSIVPIVYWASVAFGLTMYTRYRMKQTYDEPMQMLAEATARVAAGDFSIYLPAIHTADRYDYLDTMFLNFNKMVAELGSIETLKTDFFSNVSHEIKTPIAVIQNSAQLLQKGNLSEDEQRRCMDTIVHTTHKLSDLITNLLKLNKLEKQTIQAVPEEYDLCEQLCECALGFEAQWEKKNIEFIAEMEDSAVIRADASLMELVWNNLISNALKFTESGGTVILRQTSEKNQAIVEISDTGCGMNDETLRHMFDKFYQGDTSHSTEGNGLGLALVLRILQINDCTVAAESKWGKGTKFTVTIPLRGELENE</sequence>
<dbReference type="CDD" id="cd00082">
    <property type="entry name" value="HisKA"/>
    <property type="match status" value="1"/>
</dbReference>
<accession>A0A1E3AEJ9</accession>
<comment type="catalytic activity">
    <reaction evidence="1">
        <text>ATP + protein L-histidine = ADP + protein N-phospho-L-histidine.</text>
        <dbReference type="EC" id="2.7.13.3"/>
    </reaction>
</comment>
<dbReference type="CDD" id="cd00075">
    <property type="entry name" value="HATPase"/>
    <property type="match status" value="1"/>
</dbReference>
<evidence type="ECO:0000256" key="6">
    <source>
        <dbReference type="ARBA" id="ARBA00022777"/>
    </source>
</evidence>
<keyword evidence="8" id="KW-0472">Membrane</keyword>
<dbReference type="EMBL" id="MCGH01000002">
    <property type="protein sequence ID" value="ODM06646.1"/>
    <property type="molecule type" value="Genomic_DNA"/>
</dbReference>
<dbReference type="PRINTS" id="PR00344">
    <property type="entry name" value="BCTRLSENSOR"/>
</dbReference>
<dbReference type="EC" id="2.7.13.3" evidence="3"/>
<dbReference type="AlphaFoldDB" id="A0A1E3AEJ9"/>
<dbReference type="Proteomes" id="UP000094067">
    <property type="component" value="Unassembled WGS sequence"/>
</dbReference>
<keyword evidence="7" id="KW-0902">Two-component regulatory system</keyword>
<proteinExistence type="predicted"/>
<dbReference type="PANTHER" id="PTHR43711">
    <property type="entry name" value="TWO-COMPONENT HISTIDINE KINASE"/>
    <property type="match status" value="1"/>
</dbReference>
<dbReference type="SUPFAM" id="SSF47384">
    <property type="entry name" value="Homodimeric domain of signal transducing histidine kinase"/>
    <property type="match status" value="1"/>
</dbReference>
<dbReference type="Pfam" id="PF00512">
    <property type="entry name" value="HisKA"/>
    <property type="match status" value="1"/>
</dbReference>
<keyword evidence="8" id="KW-0812">Transmembrane</keyword>
<dbReference type="RefSeq" id="WP_069152504.1">
    <property type="nucleotide sequence ID" value="NZ_MCGH01000002.1"/>
</dbReference>
<dbReference type="InterPro" id="IPR003661">
    <property type="entry name" value="HisK_dim/P_dom"/>
</dbReference>
<dbReference type="Gene3D" id="1.10.287.130">
    <property type="match status" value="1"/>
</dbReference>
<evidence type="ECO:0000256" key="7">
    <source>
        <dbReference type="ARBA" id="ARBA00023012"/>
    </source>
</evidence>
<evidence type="ECO:0000256" key="4">
    <source>
        <dbReference type="ARBA" id="ARBA00022553"/>
    </source>
</evidence>
<comment type="subcellular location">
    <subcellularLocation>
        <location evidence="2">Membrane</location>
    </subcellularLocation>
</comment>
<dbReference type="SMART" id="SM00387">
    <property type="entry name" value="HATPase_c"/>
    <property type="match status" value="1"/>
</dbReference>
<evidence type="ECO:0000256" key="8">
    <source>
        <dbReference type="SAM" id="Phobius"/>
    </source>
</evidence>
<dbReference type="InterPro" id="IPR004358">
    <property type="entry name" value="Sig_transdc_His_kin-like_C"/>
</dbReference>
<evidence type="ECO:0000313" key="11">
    <source>
        <dbReference type="Proteomes" id="UP000094067"/>
    </source>
</evidence>
<dbReference type="CDD" id="cd06225">
    <property type="entry name" value="HAMP"/>
    <property type="match status" value="1"/>
</dbReference>
<feature type="domain" description="Histidine kinase" evidence="9">
    <location>
        <begin position="142"/>
        <end position="356"/>
    </location>
</feature>
<reference evidence="10 11" key="1">
    <citation type="submission" date="2016-07" db="EMBL/GenBank/DDBJ databases">
        <title>Characterization of isolates of Eisenbergiella tayi derived from blood cultures, using whole genome sequencing.</title>
        <authorList>
            <person name="Burdz T."/>
            <person name="Wiebe D."/>
            <person name="Huynh C."/>
            <person name="Bernard K."/>
        </authorList>
    </citation>
    <scope>NUCLEOTIDE SEQUENCE [LARGE SCALE GENOMIC DNA]</scope>
    <source>
        <strain evidence="10 11">NML 110608</strain>
    </source>
</reference>
<keyword evidence="6 10" id="KW-0418">Kinase</keyword>
<comment type="caution">
    <text evidence="10">The sequence shown here is derived from an EMBL/GenBank/DDBJ whole genome shotgun (WGS) entry which is preliminary data.</text>
</comment>
<dbReference type="Gene3D" id="3.30.565.10">
    <property type="entry name" value="Histidine kinase-like ATPase, C-terminal domain"/>
    <property type="match status" value="1"/>
</dbReference>
<evidence type="ECO:0000256" key="1">
    <source>
        <dbReference type="ARBA" id="ARBA00000085"/>
    </source>
</evidence>
<evidence type="ECO:0000256" key="5">
    <source>
        <dbReference type="ARBA" id="ARBA00022679"/>
    </source>
</evidence>
<dbReference type="PATRIC" id="fig|1432052.4.peg.2832"/>
<dbReference type="SUPFAM" id="SSF55874">
    <property type="entry name" value="ATPase domain of HSP90 chaperone/DNA topoisomerase II/histidine kinase"/>
    <property type="match status" value="1"/>
</dbReference>
<organism evidence="10 11">
    <name type="scientific">Eisenbergiella tayi</name>
    <dbReference type="NCBI Taxonomy" id="1432052"/>
    <lineage>
        <taxon>Bacteria</taxon>
        <taxon>Bacillati</taxon>
        <taxon>Bacillota</taxon>
        <taxon>Clostridia</taxon>
        <taxon>Lachnospirales</taxon>
        <taxon>Lachnospiraceae</taxon>
        <taxon>Eisenbergiella</taxon>
    </lineage>
</organism>
<protein>
    <recommendedName>
        <fullName evidence="3">histidine kinase</fullName>
        <ecNumber evidence="3">2.7.13.3</ecNumber>
    </recommendedName>
</protein>
<evidence type="ECO:0000256" key="3">
    <source>
        <dbReference type="ARBA" id="ARBA00012438"/>
    </source>
</evidence>
<feature type="transmembrane region" description="Helical" evidence="8">
    <location>
        <begin position="21"/>
        <end position="43"/>
    </location>
</feature>
<keyword evidence="8" id="KW-1133">Transmembrane helix</keyword>
<dbReference type="FunFam" id="3.30.565.10:FF:000006">
    <property type="entry name" value="Sensor histidine kinase WalK"/>
    <property type="match status" value="1"/>
</dbReference>
<evidence type="ECO:0000256" key="2">
    <source>
        <dbReference type="ARBA" id="ARBA00004370"/>
    </source>
</evidence>
<keyword evidence="5 10" id="KW-0808">Transferase</keyword>
<evidence type="ECO:0000259" key="9">
    <source>
        <dbReference type="PROSITE" id="PS50109"/>
    </source>
</evidence>
<evidence type="ECO:0000313" key="10">
    <source>
        <dbReference type="EMBL" id="ODM06646.1"/>
    </source>
</evidence>
<dbReference type="InterPro" id="IPR005467">
    <property type="entry name" value="His_kinase_dom"/>
</dbReference>
<name>A0A1E3AEJ9_9FIRM</name>
<dbReference type="Pfam" id="PF02518">
    <property type="entry name" value="HATPase_c"/>
    <property type="match status" value="1"/>
</dbReference>
<dbReference type="GeneID" id="93301849"/>
<dbReference type="InterPro" id="IPR036097">
    <property type="entry name" value="HisK_dim/P_sf"/>
</dbReference>